<dbReference type="AlphaFoldDB" id="A0A8C0P7W1"/>
<evidence type="ECO:0000313" key="2">
    <source>
        <dbReference type="Proteomes" id="UP000694429"/>
    </source>
</evidence>
<protein>
    <submittedName>
        <fullName evidence="1">Uncharacterized protein</fullName>
    </submittedName>
</protein>
<sequence length="210" mass="23291">MAPLCAQHILFCFGKYTCFSFKSCYLCQQWTRILLLSNVLTLSRPGGKLGLYITWCSALQGIGEACEGHSECQSHCCVTNSLNPMFCKPKTIFLQCIPWRKVSQKMSHDSPTGMTALTTLSAEASAASCRMRSMEVLPGGGSLDLPEVLQRVNMALSPNPLVVPLQERQPPAVWRLASMSISLSRKVWVRPQKSKQVMGRMRFASLPGFQ</sequence>
<dbReference type="Ensembl" id="ENSCAFT00030042888.1">
    <property type="protein sequence ID" value="ENSCAFP00030037430.1"/>
    <property type="gene ID" value="ENSCAFG00030023305.1"/>
</dbReference>
<accession>A0A8C0P7W1</accession>
<reference evidence="1" key="1">
    <citation type="submission" date="2019-03" db="EMBL/GenBank/DDBJ databases">
        <authorList>
            <person name="Warren W.C."/>
            <person name="Johnson G.S."/>
        </authorList>
    </citation>
    <scope>NUCLEOTIDE SEQUENCE [LARGE SCALE GENOMIC DNA]</scope>
    <source>
        <strain evidence="1">Basenji</strain>
    </source>
</reference>
<dbReference type="Pfam" id="PF15083">
    <property type="entry name" value="Colipase-like"/>
    <property type="match status" value="1"/>
</dbReference>
<evidence type="ECO:0000313" key="1">
    <source>
        <dbReference type="Ensembl" id="ENSCAFP00030037430.1"/>
    </source>
</evidence>
<proteinExistence type="predicted"/>
<name>A0A8C0P7W1_CANLF</name>
<organism evidence="1 2">
    <name type="scientific">Canis lupus familiaris</name>
    <name type="common">Dog</name>
    <name type="synonym">Canis familiaris</name>
    <dbReference type="NCBI Taxonomy" id="9615"/>
    <lineage>
        <taxon>Eukaryota</taxon>
        <taxon>Metazoa</taxon>
        <taxon>Chordata</taxon>
        <taxon>Craniata</taxon>
        <taxon>Vertebrata</taxon>
        <taxon>Euteleostomi</taxon>
        <taxon>Mammalia</taxon>
        <taxon>Eutheria</taxon>
        <taxon>Laurasiatheria</taxon>
        <taxon>Carnivora</taxon>
        <taxon>Caniformia</taxon>
        <taxon>Canidae</taxon>
        <taxon>Canis</taxon>
    </lineage>
</organism>
<reference evidence="1" key="2">
    <citation type="submission" date="2025-08" db="UniProtKB">
        <authorList>
            <consortium name="Ensembl"/>
        </authorList>
    </citation>
    <scope>IDENTIFICATION</scope>
</reference>
<dbReference type="Proteomes" id="UP000694429">
    <property type="component" value="Chromosome 26"/>
</dbReference>